<feature type="transmembrane region" description="Helical" evidence="1">
    <location>
        <begin position="7"/>
        <end position="26"/>
    </location>
</feature>
<organism evidence="2 3">
    <name type="scientific">Priestia endophytica DSM 13796</name>
    <dbReference type="NCBI Taxonomy" id="1121089"/>
    <lineage>
        <taxon>Bacteria</taxon>
        <taxon>Bacillati</taxon>
        <taxon>Bacillota</taxon>
        <taxon>Bacilli</taxon>
        <taxon>Bacillales</taxon>
        <taxon>Bacillaceae</taxon>
        <taxon>Priestia</taxon>
    </lineage>
</organism>
<feature type="transmembrane region" description="Helical" evidence="1">
    <location>
        <begin position="105"/>
        <end position="127"/>
    </location>
</feature>
<reference evidence="2 3" key="1">
    <citation type="submission" date="2016-10" db="EMBL/GenBank/DDBJ databases">
        <authorList>
            <person name="Varghese N."/>
            <person name="Submissions S."/>
        </authorList>
    </citation>
    <scope>NUCLEOTIDE SEQUENCE [LARGE SCALE GENOMIC DNA]</scope>
    <source>
        <strain evidence="2 3">DSM 13796</strain>
    </source>
</reference>
<keyword evidence="1" id="KW-0472">Membrane</keyword>
<comment type="caution">
    <text evidence="2">The sequence shown here is derived from an EMBL/GenBank/DDBJ whole genome shotgun (WGS) entry which is preliminary data.</text>
</comment>
<keyword evidence="3" id="KW-1185">Reference proteome</keyword>
<evidence type="ECO:0000313" key="3">
    <source>
        <dbReference type="Proteomes" id="UP000182762"/>
    </source>
</evidence>
<accession>A0A1I6BUX4</accession>
<feature type="transmembrane region" description="Helical" evidence="1">
    <location>
        <begin position="38"/>
        <end position="58"/>
    </location>
</feature>
<dbReference type="Proteomes" id="UP000182762">
    <property type="component" value="Unassembled WGS sequence"/>
</dbReference>
<keyword evidence="1" id="KW-1133">Transmembrane helix</keyword>
<proteinExistence type="predicted"/>
<feature type="transmembrane region" description="Helical" evidence="1">
    <location>
        <begin position="79"/>
        <end position="99"/>
    </location>
</feature>
<gene>
    <name evidence="2" type="ORF">SAMN02745910_04265</name>
</gene>
<dbReference type="EMBL" id="FOXX01000014">
    <property type="protein sequence ID" value="SFQ84726.1"/>
    <property type="molecule type" value="Genomic_DNA"/>
</dbReference>
<dbReference type="RefSeq" id="WP_061803922.1">
    <property type="nucleotide sequence ID" value="NZ_FOXX01000014.1"/>
</dbReference>
<evidence type="ECO:0008006" key="4">
    <source>
        <dbReference type="Google" id="ProtNLM"/>
    </source>
</evidence>
<protein>
    <recommendedName>
        <fullName evidence="4">DUF2178 domain-containing protein</fullName>
    </recommendedName>
</protein>
<keyword evidence="1" id="KW-0812">Transmembrane</keyword>
<evidence type="ECO:0000313" key="2">
    <source>
        <dbReference type="EMBL" id="SFQ84726.1"/>
    </source>
</evidence>
<sequence>MTRNRKNNIVGGIILAMLSLFLLTMYTTDFITGTKLNVNHVIGMVLVVVAWFQFITWGSDKKVQKDEMGKKIATNSAKVSYYILTISLFLLWILDRMVFLRKNDFGNISLFAALCLALVVFPVVQFFSARRYK</sequence>
<dbReference type="GeneID" id="93712815"/>
<evidence type="ECO:0000256" key="1">
    <source>
        <dbReference type="SAM" id="Phobius"/>
    </source>
</evidence>
<name>A0A1I6BUX4_9BACI</name>